<name>A0A942I735_9HYPH</name>
<evidence type="ECO:0000256" key="1">
    <source>
        <dbReference type="ARBA" id="ARBA00010529"/>
    </source>
</evidence>
<keyword evidence="6" id="KW-1185">Reference proteome</keyword>
<evidence type="ECO:0000256" key="3">
    <source>
        <dbReference type="RuleBase" id="RU003939"/>
    </source>
</evidence>
<comment type="caution">
    <text evidence="5">The sequence shown here is derived from an EMBL/GenBank/DDBJ whole genome shotgun (WGS) entry which is preliminary data.</text>
</comment>
<evidence type="ECO:0000256" key="4">
    <source>
        <dbReference type="SAM" id="MobiDB-lite"/>
    </source>
</evidence>
<keyword evidence="2 5" id="KW-0238">DNA-binding</keyword>
<comment type="similarity">
    <text evidence="1 3">Belongs to the bacterial histone-like protein family.</text>
</comment>
<dbReference type="SMART" id="SM00411">
    <property type="entry name" value="BHL"/>
    <property type="match status" value="1"/>
</dbReference>
<protein>
    <submittedName>
        <fullName evidence="5">HU family DNA-binding protein</fullName>
    </submittedName>
</protein>
<evidence type="ECO:0000313" key="5">
    <source>
        <dbReference type="EMBL" id="MBS3849653.1"/>
    </source>
</evidence>
<dbReference type="Pfam" id="PF00216">
    <property type="entry name" value="Bac_DNA_binding"/>
    <property type="match status" value="1"/>
</dbReference>
<dbReference type="InterPro" id="IPR000119">
    <property type="entry name" value="Hist_DNA-bd"/>
</dbReference>
<feature type="region of interest" description="Disordered" evidence="4">
    <location>
        <begin position="59"/>
        <end position="112"/>
    </location>
</feature>
<dbReference type="PANTHER" id="PTHR33175:SF2">
    <property type="entry name" value="INTEGRATION HOST FACTOR SUBUNIT ALPHA"/>
    <property type="match status" value="1"/>
</dbReference>
<feature type="compositionally biased region" description="Basic and acidic residues" evidence="4">
    <location>
        <begin position="59"/>
        <end position="75"/>
    </location>
</feature>
<dbReference type="PRINTS" id="PR01727">
    <property type="entry name" value="DNABINDINGHU"/>
</dbReference>
<evidence type="ECO:0000256" key="2">
    <source>
        <dbReference type="ARBA" id="ARBA00023125"/>
    </source>
</evidence>
<dbReference type="RefSeq" id="WP_212659297.1">
    <property type="nucleotide sequence ID" value="NZ_JAGXTP010000002.1"/>
</dbReference>
<dbReference type="Proteomes" id="UP000678281">
    <property type="component" value="Unassembled WGS sequence"/>
</dbReference>
<dbReference type="Gene3D" id="4.10.520.10">
    <property type="entry name" value="IHF-like DNA-binding proteins"/>
    <property type="match status" value="1"/>
</dbReference>
<dbReference type="AlphaFoldDB" id="A0A942I735"/>
<reference evidence="5" key="1">
    <citation type="submission" date="2021-04" db="EMBL/GenBank/DDBJ databases">
        <title>Devosia litorisediminis sp. nov., isolated from a sand dune.</title>
        <authorList>
            <person name="Park S."/>
            <person name="Yoon J.-H."/>
        </authorList>
    </citation>
    <scope>NUCLEOTIDE SEQUENCE</scope>
    <source>
        <strain evidence="5">BSSL-BM10</strain>
    </source>
</reference>
<organism evidence="5 6">
    <name type="scientific">Devosia litorisediminis</name>
    <dbReference type="NCBI Taxonomy" id="2829817"/>
    <lineage>
        <taxon>Bacteria</taxon>
        <taxon>Pseudomonadati</taxon>
        <taxon>Pseudomonadota</taxon>
        <taxon>Alphaproteobacteria</taxon>
        <taxon>Hyphomicrobiales</taxon>
        <taxon>Devosiaceae</taxon>
        <taxon>Devosia</taxon>
    </lineage>
</organism>
<dbReference type="GO" id="GO:0003677">
    <property type="term" value="F:DNA binding"/>
    <property type="evidence" value="ECO:0007669"/>
    <property type="project" value="UniProtKB-KW"/>
</dbReference>
<gene>
    <name evidence="5" type="ORF">KD146_13190</name>
</gene>
<dbReference type="InterPro" id="IPR010992">
    <property type="entry name" value="IHF-like_DNA-bd_dom_sf"/>
</dbReference>
<dbReference type="PANTHER" id="PTHR33175">
    <property type="entry name" value="DNA-BINDING PROTEIN HU"/>
    <property type="match status" value="1"/>
</dbReference>
<evidence type="ECO:0000313" key="6">
    <source>
        <dbReference type="Proteomes" id="UP000678281"/>
    </source>
</evidence>
<dbReference type="SUPFAM" id="SSF47729">
    <property type="entry name" value="IHF-like DNA-binding proteins"/>
    <property type="match status" value="1"/>
</dbReference>
<dbReference type="EMBL" id="JAGXTP010000002">
    <property type="protein sequence ID" value="MBS3849653.1"/>
    <property type="molecule type" value="Genomic_DNA"/>
</dbReference>
<accession>A0A942I735</accession>
<dbReference type="GO" id="GO:0030527">
    <property type="term" value="F:structural constituent of chromatin"/>
    <property type="evidence" value="ECO:0007669"/>
    <property type="project" value="InterPro"/>
</dbReference>
<sequence>MTKTITRAMLAEAAARKTELNKADVTAVGEQMFALMSTALMAGENVKLTAFGSLQVRERAERLGRNPRTGTEHRISPRKTVVFTPSAQLRTALDEKANGRKQQSASDVHERA</sequence>
<proteinExistence type="inferred from homology"/>
<dbReference type="GO" id="GO:0005829">
    <property type="term" value="C:cytosol"/>
    <property type="evidence" value="ECO:0007669"/>
    <property type="project" value="TreeGrafter"/>
</dbReference>